<feature type="domain" description="S1 motif" evidence="1">
    <location>
        <begin position="32"/>
        <end position="99"/>
    </location>
</feature>
<dbReference type="InterPro" id="IPR035104">
    <property type="entry name" value="Ribosomal_protein_S1-like"/>
</dbReference>
<dbReference type="Gene3D" id="2.40.50.140">
    <property type="entry name" value="Nucleic acid-binding proteins"/>
    <property type="match status" value="4"/>
</dbReference>
<feature type="domain" description="S1 motif" evidence="1">
    <location>
        <begin position="296"/>
        <end position="363"/>
    </location>
</feature>
<organism evidence="2 3">
    <name type="scientific">Candidatus Giovannonibacteria bacterium GW2011_GWC2_44_9</name>
    <dbReference type="NCBI Taxonomy" id="1618658"/>
    <lineage>
        <taxon>Bacteria</taxon>
        <taxon>Candidatus Giovannoniibacteriota</taxon>
    </lineage>
</organism>
<dbReference type="EMBL" id="LCJT01000017">
    <property type="protein sequence ID" value="KKT83488.1"/>
    <property type="molecule type" value="Genomic_DNA"/>
</dbReference>
<dbReference type="PANTHER" id="PTHR47559:SF1">
    <property type="entry name" value="OS03G0844900 PROTEIN"/>
    <property type="match status" value="1"/>
</dbReference>
<dbReference type="InterPro" id="IPR012340">
    <property type="entry name" value="NA-bd_OB-fold"/>
</dbReference>
<evidence type="ECO:0000313" key="3">
    <source>
        <dbReference type="Proteomes" id="UP000033915"/>
    </source>
</evidence>
<feature type="domain" description="S1 motif" evidence="1">
    <location>
        <begin position="212"/>
        <end position="279"/>
    </location>
</feature>
<dbReference type="InterPro" id="IPR052757">
    <property type="entry name" value="Ribosomal_protein_S1"/>
</dbReference>
<sequence length="383" mass="42931">MVNLVMDKDIKPNNDIMDALLKAQPKVFLKIGDLIEGQVLEREGAKLFLDLGIFGTGIIYGQEYQNARELIKNLKPEDKVTAKIVELENENGFVELSLKEAGSEMVWKEAKELKESQEALNLKVVEANKGGVVLEWRGIKGFLPASQLKASHYPRVEGGEKEKIFDELRKLVGEAISVTILDFDPKENKLIFSEKGAESEDLKKVVEKYKVGDIIEGEITGVVDFGIFIKLEEGLEGLAHISELDWALVENPNTLFKVGEQIKSKIISIDGDKISLSVKALKPDPWETYKEKYKKGDIVEGKVLRLNKFGALVTLDTGIYGLAHISEFGTERKMREMVLVGESYFFQIVNYKPEDKKLSLSFLGKKGEAPAAPKEEPQENQEK</sequence>
<dbReference type="AlphaFoldDB" id="A0A0G1KIX1"/>
<dbReference type="SUPFAM" id="SSF50249">
    <property type="entry name" value="Nucleic acid-binding proteins"/>
    <property type="match status" value="4"/>
</dbReference>
<evidence type="ECO:0000313" key="2">
    <source>
        <dbReference type="EMBL" id="KKT83488.1"/>
    </source>
</evidence>
<dbReference type="PRINTS" id="PR00681">
    <property type="entry name" value="RIBOSOMALS1"/>
</dbReference>
<dbReference type="Proteomes" id="UP000033915">
    <property type="component" value="Unassembled WGS sequence"/>
</dbReference>
<dbReference type="SMART" id="SM00316">
    <property type="entry name" value="S1"/>
    <property type="match status" value="4"/>
</dbReference>
<feature type="domain" description="S1 motif" evidence="1">
    <location>
        <begin position="117"/>
        <end position="195"/>
    </location>
</feature>
<dbReference type="InterPro" id="IPR003029">
    <property type="entry name" value="S1_domain"/>
</dbReference>
<dbReference type="PROSITE" id="PS50126">
    <property type="entry name" value="S1"/>
    <property type="match status" value="4"/>
</dbReference>
<reference evidence="2 3" key="1">
    <citation type="journal article" date="2015" name="Nature">
        <title>rRNA introns, odd ribosomes, and small enigmatic genomes across a large radiation of phyla.</title>
        <authorList>
            <person name="Brown C.T."/>
            <person name="Hug L.A."/>
            <person name="Thomas B.C."/>
            <person name="Sharon I."/>
            <person name="Castelle C.J."/>
            <person name="Singh A."/>
            <person name="Wilkins M.J."/>
            <person name="Williams K.H."/>
            <person name="Banfield J.F."/>
        </authorList>
    </citation>
    <scope>NUCLEOTIDE SEQUENCE [LARGE SCALE GENOMIC DNA]</scope>
</reference>
<name>A0A0G1KIX1_9BACT</name>
<proteinExistence type="predicted"/>
<protein>
    <submittedName>
        <fullName evidence="2">RNA binding S1 domain protein</fullName>
    </submittedName>
</protein>
<accession>A0A0G1KIX1</accession>
<gene>
    <name evidence="2" type="ORF">UW81_C0017G0012</name>
</gene>
<evidence type="ECO:0000259" key="1">
    <source>
        <dbReference type="PROSITE" id="PS50126"/>
    </source>
</evidence>
<dbReference type="PANTHER" id="PTHR47559">
    <property type="entry name" value="OS03G0844900 PROTEIN"/>
    <property type="match status" value="1"/>
</dbReference>
<dbReference type="GO" id="GO:0003676">
    <property type="term" value="F:nucleic acid binding"/>
    <property type="evidence" value="ECO:0007669"/>
    <property type="project" value="InterPro"/>
</dbReference>
<comment type="caution">
    <text evidence="2">The sequence shown here is derived from an EMBL/GenBank/DDBJ whole genome shotgun (WGS) entry which is preliminary data.</text>
</comment>
<dbReference type="Pfam" id="PF00575">
    <property type="entry name" value="S1"/>
    <property type="match status" value="2"/>
</dbReference>